<dbReference type="Gene3D" id="3.40.50.1820">
    <property type="entry name" value="alpha/beta hydrolase"/>
    <property type="match status" value="1"/>
</dbReference>
<keyword evidence="3" id="KW-1185">Reference proteome</keyword>
<dbReference type="EMBL" id="SMKX01000070">
    <property type="protein sequence ID" value="TDD57630.1"/>
    <property type="molecule type" value="Genomic_DNA"/>
</dbReference>
<evidence type="ECO:0000313" key="3">
    <source>
        <dbReference type="Proteomes" id="UP000295124"/>
    </source>
</evidence>
<accession>A0A4R4ZHR7</accession>
<name>A0A4R4ZHR7_9ACTN</name>
<dbReference type="OrthoDB" id="3366509at2"/>
<dbReference type="Proteomes" id="UP000295124">
    <property type="component" value="Unassembled WGS sequence"/>
</dbReference>
<keyword evidence="2" id="KW-0378">Hydrolase</keyword>
<protein>
    <submittedName>
        <fullName evidence="2">Alpha/beta fold hydrolase</fullName>
    </submittedName>
</protein>
<dbReference type="AlphaFoldDB" id="A0A4R4ZHR7"/>
<feature type="non-terminal residue" evidence="2">
    <location>
        <position position="239"/>
    </location>
</feature>
<dbReference type="InterPro" id="IPR000073">
    <property type="entry name" value="AB_hydrolase_1"/>
</dbReference>
<gene>
    <name evidence="2" type="ORF">E1263_23010</name>
</gene>
<dbReference type="GO" id="GO:0016787">
    <property type="term" value="F:hydrolase activity"/>
    <property type="evidence" value="ECO:0007669"/>
    <property type="project" value="UniProtKB-KW"/>
</dbReference>
<sequence>MMQPGVDLLRNPPGATDLVLLAHGGYEHSHKNPHLWRGPILRMWPFAAALRTAVPSAAVGLVRYRYRGWNDVGDPVIDLRTVLDELPVSIKRVVLIGHSMGGRAVVAVGDHPRVAGVLGLAPWLPRDEPLIALRSPVMFAHGNDDRVTSPQETRAYANRLRAEGTPVAMVFLAGESHPMLRRPEDWNTLVATFAQTALDGAGSPTDEDVVWPDDQPKGSPLAAVLRLARTRLTTPVRKR</sequence>
<feature type="domain" description="AB hydrolase-1" evidence="1">
    <location>
        <begin position="19"/>
        <end position="215"/>
    </location>
</feature>
<comment type="caution">
    <text evidence="2">The sequence shown here is derived from an EMBL/GenBank/DDBJ whole genome shotgun (WGS) entry which is preliminary data.</text>
</comment>
<proteinExistence type="predicted"/>
<reference evidence="2 3" key="1">
    <citation type="submission" date="2019-03" db="EMBL/GenBank/DDBJ databases">
        <title>Draft genome sequences of novel Actinobacteria.</title>
        <authorList>
            <person name="Sahin N."/>
            <person name="Ay H."/>
            <person name="Saygin H."/>
        </authorList>
    </citation>
    <scope>NUCLEOTIDE SEQUENCE [LARGE SCALE GENOMIC DNA]</scope>
    <source>
        <strain evidence="2 3">JCM 13523</strain>
    </source>
</reference>
<dbReference type="Pfam" id="PF12697">
    <property type="entry name" value="Abhydrolase_6"/>
    <property type="match status" value="1"/>
</dbReference>
<dbReference type="SUPFAM" id="SSF53474">
    <property type="entry name" value="alpha/beta-Hydrolases"/>
    <property type="match status" value="1"/>
</dbReference>
<evidence type="ECO:0000313" key="2">
    <source>
        <dbReference type="EMBL" id="TDD57630.1"/>
    </source>
</evidence>
<evidence type="ECO:0000259" key="1">
    <source>
        <dbReference type="Pfam" id="PF12697"/>
    </source>
</evidence>
<dbReference type="InterPro" id="IPR029058">
    <property type="entry name" value="AB_hydrolase_fold"/>
</dbReference>
<organism evidence="2 3">
    <name type="scientific">Kribbella antibiotica</name>
    <dbReference type="NCBI Taxonomy" id="190195"/>
    <lineage>
        <taxon>Bacteria</taxon>
        <taxon>Bacillati</taxon>
        <taxon>Actinomycetota</taxon>
        <taxon>Actinomycetes</taxon>
        <taxon>Propionibacteriales</taxon>
        <taxon>Kribbellaceae</taxon>
        <taxon>Kribbella</taxon>
    </lineage>
</organism>